<proteinExistence type="predicted"/>
<protein>
    <submittedName>
        <fullName evidence="1">Uncharacterized protein</fullName>
    </submittedName>
</protein>
<accession>A0A832YXX7</accession>
<comment type="caution">
    <text evidence="1">The sequence shown here is derived from an EMBL/GenBank/DDBJ whole genome shotgun (WGS) entry which is preliminary data.</text>
</comment>
<sequence>MIKHLPPLFVEAIVNSVREVYSKCVELGLECIDPPSVITPLLRRLGYGEYQIRRFWHFFEGLGSSIAFDIYHYLSIRFNLLLSYRKETVMHLRDERIPLDELDCQRVGSECVRTPHSHALYIYIEGRMRNTTLCINVVRILRLLYLRNPMLTNELMDVLINVIWRRTDISELYDRVLKTLKLGSDILQFILPYIPTTLRDLLELSPTLKRIHSLNIEER</sequence>
<dbReference type="EMBL" id="DQTV01000048">
    <property type="protein sequence ID" value="HIP56981.1"/>
    <property type="molecule type" value="Genomic_DNA"/>
</dbReference>
<dbReference type="Proteomes" id="UP000605805">
    <property type="component" value="Unassembled WGS sequence"/>
</dbReference>
<dbReference type="AlphaFoldDB" id="A0A832YXX7"/>
<gene>
    <name evidence="1" type="ORF">EYH02_02785</name>
</gene>
<name>A0A832YXX7_9CREN</name>
<evidence type="ECO:0000313" key="2">
    <source>
        <dbReference type="Proteomes" id="UP000605805"/>
    </source>
</evidence>
<evidence type="ECO:0000313" key="1">
    <source>
        <dbReference type="EMBL" id="HIP56981.1"/>
    </source>
</evidence>
<organism evidence="1 2">
    <name type="scientific">Ignisphaera aggregans</name>
    <dbReference type="NCBI Taxonomy" id="334771"/>
    <lineage>
        <taxon>Archaea</taxon>
        <taxon>Thermoproteota</taxon>
        <taxon>Thermoprotei</taxon>
        <taxon>Desulfurococcales</taxon>
        <taxon>Desulfurococcaceae</taxon>
        <taxon>Ignisphaera</taxon>
    </lineage>
</organism>
<reference evidence="1" key="1">
    <citation type="journal article" date="2020" name="ISME J.">
        <title>Gammaproteobacteria mediating utilization of methyl-, sulfur- and petroleum organic compounds in deep ocean hydrothermal plumes.</title>
        <authorList>
            <person name="Zhou Z."/>
            <person name="Liu Y."/>
            <person name="Pan J."/>
            <person name="Cron B.R."/>
            <person name="Toner B.M."/>
            <person name="Anantharaman K."/>
            <person name="Breier J.A."/>
            <person name="Dick G.J."/>
            <person name="Li M."/>
        </authorList>
    </citation>
    <scope>NUCLEOTIDE SEQUENCE</scope>
    <source>
        <strain evidence="1">SZUA-1435</strain>
    </source>
</reference>